<dbReference type="Proteomes" id="UP000663829">
    <property type="component" value="Unassembled WGS sequence"/>
</dbReference>
<accession>A0A815AZQ8</accession>
<feature type="compositionally biased region" description="Low complexity" evidence="1">
    <location>
        <begin position="13"/>
        <end position="28"/>
    </location>
</feature>
<keyword evidence="4" id="KW-1185">Reference proteome</keyword>
<dbReference type="EMBL" id="CAJOBC010019724">
    <property type="protein sequence ID" value="CAF4043108.1"/>
    <property type="molecule type" value="Genomic_DNA"/>
</dbReference>
<evidence type="ECO:0000313" key="2">
    <source>
        <dbReference type="EMBL" id="CAF1263408.1"/>
    </source>
</evidence>
<reference evidence="2" key="1">
    <citation type="submission" date="2021-02" db="EMBL/GenBank/DDBJ databases">
        <authorList>
            <person name="Nowell W R."/>
        </authorList>
    </citation>
    <scope>NUCLEOTIDE SEQUENCE</scope>
</reference>
<feature type="region of interest" description="Disordered" evidence="1">
    <location>
        <begin position="1"/>
        <end position="28"/>
    </location>
</feature>
<dbReference type="AlphaFoldDB" id="A0A815AZQ8"/>
<dbReference type="OrthoDB" id="10054414at2759"/>
<dbReference type="Proteomes" id="UP000681722">
    <property type="component" value="Unassembled WGS sequence"/>
</dbReference>
<dbReference type="SUPFAM" id="SSF56784">
    <property type="entry name" value="HAD-like"/>
    <property type="match status" value="1"/>
</dbReference>
<organism evidence="2 4">
    <name type="scientific">Didymodactylos carnosus</name>
    <dbReference type="NCBI Taxonomy" id="1234261"/>
    <lineage>
        <taxon>Eukaryota</taxon>
        <taxon>Metazoa</taxon>
        <taxon>Spiralia</taxon>
        <taxon>Gnathifera</taxon>
        <taxon>Rotifera</taxon>
        <taxon>Eurotatoria</taxon>
        <taxon>Bdelloidea</taxon>
        <taxon>Philodinida</taxon>
        <taxon>Philodinidae</taxon>
        <taxon>Didymodactylos</taxon>
    </lineage>
</organism>
<evidence type="ECO:0000313" key="4">
    <source>
        <dbReference type="Proteomes" id="UP000663829"/>
    </source>
</evidence>
<gene>
    <name evidence="2" type="ORF">GPM918_LOCUS26721</name>
    <name evidence="3" type="ORF">SRO942_LOCUS26922</name>
</gene>
<evidence type="ECO:0000313" key="3">
    <source>
        <dbReference type="EMBL" id="CAF4043108.1"/>
    </source>
</evidence>
<evidence type="ECO:0000256" key="1">
    <source>
        <dbReference type="SAM" id="MobiDB-lite"/>
    </source>
</evidence>
<protein>
    <submittedName>
        <fullName evidence="2">Uncharacterized protein</fullName>
    </submittedName>
</protein>
<sequence>MHRTNKKPDLTGTTSTPVSPTSSTSPTSISSPIAIIKLKNGNSKYISEQRSKARDIVNGLLRKDIKLLAIDFDKTFLSIHTMGYWQGQVEKLLEYVRSSFYHLIQELLETPSYSQTLHVCIVSFSSQEHLIRKLLQLAFKTSKTDRILIRCNTDEFMSCMGTDCQDGSSFLGKEYHITSVITEIATKRNKTIQPHEVLLLDDDVANILTAEEFGHKALEIRDEINLDILKDFVNNYL</sequence>
<dbReference type="EMBL" id="CAJNOQ010010876">
    <property type="protein sequence ID" value="CAF1263408.1"/>
    <property type="molecule type" value="Genomic_DNA"/>
</dbReference>
<dbReference type="InterPro" id="IPR023214">
    <property type="entry name" value="HAD_sf"/>
</dbReference>
<name>A0A815AZQ8_9BILA</name>
<dbReference type="InterPro" id="IPR036412">
    <property type="entry name" value="HAD-like_sf"/>
</dbReference>
<proteinExistence type="predicted"/>
<comment type="caution">
    <text evidence="2">The sequence shown here is derived from an EMBL/GenBank/DDBJ whole genome shotgun (WGS) entry which is preliminary data.</text>
</comment>
<dbReference type="Gene3D" id="3.40.50.1000">
    <property type="entry name" value="HAD superfamily/HAD-like"/>
    <property type="match status" value="1"/>
</dbReference>